<accession>A0ABW3BVS0</accession>
<comment type="caution">
    <text evidence="1">The sequence shown here is derived from an EMBL/GenBank/DDBJ whole genome shotgun (WGS) entry which is preliminary data.</text>
</comment>
<evidence type="ECO:0000313" key="1">
    <source>
        <dbReference type="EMBL" id="MFD0836705.1"/>
    </source>
</evidence>
<dbReference type="Proteomes" id="UP001597011">
    <property type="component" value="Unassembled WGS sequence"/>
</dbReference>
<organism evidence="1 2">
    <name type="scientific">Mariniflexile aquimaris</name>
    <dbReference type="NCBI Taxonomy" id="881009"/>
    <lineage>
        <taxon>Bacteria</taxon>
        <taxon>Pseudomonadati</taxon>
        <taxon>Bacteroidota</taxon>
        <taxon>Flavobacteriia</taxon>
        <taxon>Flavobacteriales</taxon>
        <taxon>Flavobacteriaceae</taxon>
        <taxon>Mariniflexile</taxon>
    </lineage>
</organism>
<dbReference type="RefSeq" id="WP_379942947.1">
    <property type="nucleotide sequence ID" value="NZ_JBHTIB010000012.1"/>
</dbReference>
<keyword evidence="2" id="KW-1185">Reference proteome</keyword>
<evidence type="ECO:0008006" key="3">
    <source>
        <dbReference type="Google" id="ProtNLM"/>
    </source>
</evidence>
<sequence length="172" mass="20585">MKHIFKIFFLFIYISSFSQEKNSFLVGKWKMISIETHLLSYNTITDSLSYSEDFKKMIPEFLKKYKDKYKDIDAINEYHKKQNSNNYFVFNEDGSYLRITNNKITIDGKYKVKPSKQIIEISFKSSRNKIEKSSMKYSVKDDNLYLTLTFDDRKGKKIRPTNFILNKQLIKD</sequence>
<evidence type="ECO:0000313" key="2">
    <source>
        <dbReference type="Proteomes" id="UP001597011"/>
    </source>
</evidence>
<dbReference type="EMBL" id="JBHTIB010000012">
    <property type="protein sequence ID" value="MFD0836705.1"/>
    <property type="molecule type" value="Genomic_DNA"/>
</dbReference>
<protein>
    <recommendedName>
        <fullName evidence="3">Lipocalin-like protein</fullName>
    </recommendedName>
</protein>
<proteinExistence type="predicted"/>
<name>A0ABW3BVS0_9FLAO</name>
<gene>
    <name evidence="1" type="ORF">ACFQ0I_13080</name>
</gene>
<reference evidence="2" key="1">
    <citation type="journal article" date="2019" name="Int. J. Syst. Evol. Microbiol.">
        <title>The Global Catalogue of Microorganisms (GCM) 10K type strain sequencing project: providing services to taxonomists for standard genome sequencing and annotation.</title>
        <authorList>
            <consortium name="The Broad Institute Genomics Platform"/>
            <consortium name="The Broad Institute Genome Sequencing Center for Infectious Disease"/>
            <person name="Wu L."/>
            <person name="Ma J."/>
        </authorList>
    </citation>
    <scope>NUCLEOTIDE SEQUENCE [LARGE SCALE GENOMIC DNA]</scope>
    <source>
        <strain evidence="2">CCUG 60529</strain>
    </source>
</reference>